<accession>A0ABS0I2Y4</accession>
<dbReference type="RefSeq" id="WP_196292721.1">
    <property type="nucleotide sequence ID" value="NZ_JADQDM010000003.1"/>
</dbReference>
<name>A0ABS0I2Y4_9BACT</name>
<evidence type="ECO:0000256" key="2">
    <source>
        <dbReference type="ARBA" id="ARBA00007749"/>
    </source>
</evidence>
<comment type="caution">
    <text evidence="7">The sequence shown here is derived from an EMBL/GenBank/DDBJ whole genome shotgun (WGS) entry which is preliminary data.</text>
</comment>
<gene>
    <name evidence="7" type="ORF">I2H31_09160</name>
</gene>
<dbReference type="InterPro" id="IPR036866">
    <property type="entry name" value="RibonucZ/Hydroxyglut_hydro"/>
</dbReference>
<dbReference type="Gene3D" id="3.60.15.10">
    <property type="entry name" value="Ribonuclease Z/Hydroxyacylglutathione hydrolase-like"/>
    <property type="match status" value="1"/>
</dbReference>
<dbReference type="InterPro" id="IPR051013">
    <property type="entry name" value="MBL_superfamily_lactonases"/>
</dbReference>
<keyword evidence="8" id="KW-1185">Reference proteome</keyword>
<comment type="cofactor">
    <cofactor evidence="1">
        <name>Zn(2+)</name>
        <dbReference type="ChEBI" id="CHEBI:29105"/>
    </cofactor>
</comment>
<dbReference type="InterPro" id="IPR001279">
    <property type="entry name" value="Metallo-B-lactamas"/>
</dbReference>
<organism evidence="7 8">
    <name type="scientific">Hymenobacter ruricola</name>
    <dbReference type="NCBI Taxonomy" id="2791023"/>
    <lineage>
        <taxon>Bacteria</taxon>
        <taxon>Pseudomonadati</taxon>
        <taxon>Bacteroidota</taxon>
        <taxon>Cytophagia</taxon>
        <taxon>Cytophagales</taxon>
        <taxon>Hymenobacteraceae</taxon>
        <taxon>Hymenobacter</taxon>
    </lineage>
</organism>
<dbReference type="Proteomes" id="UP000618931">
    <property type="component" value="Unassembled WGS sequence"/>
</dbReference>
<reference evidence="7 8" key="1">
    <citation type="submission" date="2020-11" db="EMBL/GenBank/DDBJ databases">
        <authorList>
            <person name="Kim M.K."/>
        </authorList>
    </citation>
    <scope>NUCLEOTIDE SEQUENCE [LARGE SCALE GENOMIC DNA]</scope>
    <source>
        <strain evidence="7 8">BT662</strain>
    </source>
</reference>
<sequence length="285" mass="31306">MAAALTLQLLVGGHCTHPGFVVNPRRGGWAPQQFPAMFALLRHPTQGLILYDTGYAPRFFDETARFPASLYRRATPVVCAPHQSAVAQLARQGIRSDDIGLIILSHFHADHVGGLLDFPRARLLYLRAALDPNLRRRSAFANVRRGLLPGLHPADLPARSTFADDQPRVRLPGLAPFEMGYDLLGDGSLLGVEVSGHAPGQLGLFFTAQGGQPVFLVADACWTRRAFTDLELPWPPVRLITHDMAQYRAQIHRLHALHLARPDLLLVPSHCQESIDLAVSLLQGT</sequence>
<keyword evidence="3" id="KW-0479">Metal-binding</keyword>
<evidence type="ECO:0000313" key="8">
    <source>
        <dbReference type="Proteomes" id="UP000618931"/>
    </source>
</evidence>
<evidence type="ECO:0000256" key="4">
    <source>
        <dbReference type="ARBA" id="ARBA00022801"/>
    </source>
</evidence>
<keyword evidence="4" id="KW-0378">Hydrolase</keyword>
<evidence type="ECO:0000256" key="5">
    <source>
        <dbReference type="ARBA" id="ARBA00022833"/>
    </source>
</evidence>
<keyword evidence="5" id="KW-0862">Zinc</keyword>
<dbReference type="CDD" id="cd07730">
    <property type="entry name" value="metallo-hydrolase-like_MBL-fold"/>
    <property type="match status" value="1"/>
</dbReference>
<dbReference type="SUPFAM" id="SSF56281">
    <property type="entry name" value="Metallo-hydrolase/oxidoreductase"/>
    <property type="match status" value="1"/>
</dbReference>
<comment type="similarity">
    <text evidence="2">Belongs to the metallo-beta-lactamase superfamily.</text>
</comment>
<dbReference type="PANTHER" id="PTHR42978">
    <property type="entry name" value="QUORUM-QUENCHING LACTONASE YTNP-RELATED-RELATED"/>
    <property type="match status" value="1"/>
</dbReference>
<evidence type="ECO:0000313" key="7">
    <source>
        <dbReference type="EMBL" id="MBF9221272.1"/>
    </source>
</evidence>
<feature type="domain" description="Metallo-beta-lactamase" evidence="6">
    <location>
        <begin position="35"/>
        <end position="270"/>
    </location>
</feature>
<evidence type="ECO:0000256" key="1">
    <source>
        <dbReference type="ARBA" id="ARBA00001947"/>
    </source>
</evidence>
<dbReference type="Pfam" id="PF00753">
    <property type="entry name" value="Lactamase_B"/>
    <property type="match status" value="1"/>
</dbReference>
<evidence type="ECO:0000256" key="3">
    <source>
        <dbReference type="ARBA" id="ARBA00022723"/>
    </source>
</evidence>
<dbReference type="SMART" id="SM00849">
    <property type="entry name" value="Lactamase_B"/>
    <property type="match status" value="1"/>
</dbReference>
<dbReference type="EMBL" id="JADQDM010000003">
    <property type="protein sequence ID" value="MBF9221272.1"/>
    <property type="molecule type" value="Genomic_DNA"/>
</dbReference>
<protein>
    <submittedName>
        <fullName evidence="7">MBL fold metallo-hydrolase</fullName>
    </submittedName>
</protein>
<proteinExistence type="inferred from homology"/>
<evidence type="ECO:0000259" key="6">
    <source>
        <dbReference type="SMART" id="SM00849"/>
    </source>
</evidence>
<dbReference type="PANTHER" id="PTHR42978:SF2">
    <property type="entry name" value="102 KBASES UNSTABLE REGION: FROM 1 TO 119443"/>
    <property type="match status" value="1"/>
</dbReference>